<evidence type="ECO:0000313" key="2">
    <source>
        <dbReference type="Proteomes" id="UP000606786"/>
    </source>
</evidence>
<reference evidence="1" key="1">
    <citation type="submission" date="2020-11" db="EMBL/GenBank/DDBJ databases">
        <authorList>
            <person name="Whitehead M."/>
        </authorList>
    </citation>
    <scope>NUCLEOTIDE SEQUENCE</scope>
    <source>
        <strain evidence="1">EGII</strain>
    </source>
</reference>
<accession>A0A811UCI5</accession>
<dbReference type="Proteomes" id="UP000606786">
    <property type="component" value="Unassembled WGS sequence"/>
</dbReference>
<name>A0A811UCI5_CERCA</name>
<keyword evidence="2" id="KW-1185">Reference proteome</keyword>
<gene>
    <name evidence="1" type="ORF">CCAP1982_LOCUS4343</name>
</gene>
<comment type="caution">
    <text evidence="1">The sequence shown here is derived from an EMBL/GenBank/DDBJ whole genome shotgun (WGS) entry which is preliminary data.</text>
</comment>
<dbReference type="EMBL" id="CAJHJT010000001">
    <property type="protein sequence ID" value="CAD6995637.1"/>
    <property type="molecule type" value="Genomic_DNA"/>
</dbReference>
<protein>
    <submittedName>
        <fullName evidence="1">(Mediterranean fruit fly) hypothetical protein</fullName>
    </submittedName>
</protein>
<evidence type="ECO:0000313" key="1">
    <source>
        <dbReference type="EMBL" id="CAD6995637.1"/>
    </source>
</evidence>
<proteinExistence type="predicted"/>
<organism evidence="1 2">
    <name type="scientific">Ceratitis capitata</name>
    <name type="common">Mediterranean fruit fly</name>
    <name type="synonym">Tephritis capitata</name>
    <dbReference type="NCBI Taxonomy" id="7213"/>
    <lineage>
        <taxon>Eukaryota</taxon>
        <taxon>Metazoa</taxon>
        <taxon>Ecdysozoa</taxon>
        <taxon>Arthropoda</taxon>
        <taxon>Hexapoda</taxon>
        <taxon>Insecta</taxon>
        <taxon>Pterygota</taxon>
        <taxon>Neoptera</taxon>
        <taxon>Endopterygota</taxon>
        <taxon>Diptera</taxon>
        <taxon>Brachycera</taxon>
        <taxon>Muscomorpha</taxon>
        <taxon>Tephritoidea</taxon>
        <taxon>Tephritidae</taxon>
        <taxon>Ceratitis</taxon>
        <taxon>Ceratitis</taxon>
    </lineage>
</organism>
<dbReference type="AlphaFoldDB" id="A0A811UCI5"/>
<sequence length="121" mass="14211">MLGNKKANNKFHNDEVYELKYNCCSVKELDLRMQLLAYFFVYFQHLETVRVCSPYIIHTYYIVSYLFNIQNFIEPLLQLNVQNTTMKVAAIYSHRNQLIKFHGNPTQLCANSHLKSIEGAT</sequence>